<evidence type="ECO:0008006" key="4">
    <source>
        <dbReference type="Google" id="ProtNLM"/>
    </source>
</evidence>
<dbReference type="Proteomes" id="UP000318186">
    <property type="component" value="Unassembled WGS sequence"/>
</dbReference>
<sequence>MPVIESWVINDDSPVPVSSGVVLEALRSRIDSGQLETWLTSSSGRSVAFVTNTGRAVVMLLEDESDPGEHAVDPGAQGSSDGFVLSNGQDDEYPDQDTVPIVAAFRLVEHIVRTGSWPADARWVVDR</sequence>
<organism evidence="2 3">
    <name type="scientific">Streptomyces brevispora</name>
    <dbReference type="NCBI Taxonomy" id="887462"/>
    <lineage>
        <taxon>Bacteria</taxon>
        <taxon>Bacillati</taxon>
        <taxon>Actinomycetota</taxon>
        <taxon>Actinomycetes</taxon>
        <taxon>Kitasatosporales</taxon>
        <taxon>Streptomycetaceae</taxon>
        <taxon>Streptomyces</taxon>
    </lineage>
</organism>
<dbReference type="EMBL" id="VIWW01000001">
    <property type="protein sequence ID" value="TWG02342.1"/>
    <property type="molecule type" value="Genomic_DNA"/>
</dbReference>
<gene>
    <name evidence="2" type="ORF">FHX80_11748</name>
</gene>
<accession>A0A561USI9</accession>
<reference evidence="2 3" key="1">
    <citation type="submission" date="2019-06" db="EMBL/GenBank/DDBJ databases">
        <title>Sequencing the genomes of 1000 actinobacteria strains.</title>
        <authorList>
            <person name="Klenk H.-P."/>
        </authorList>
    </citation>
    <scope>NUCLEOTIDE SEQUENCE [LARGE SCALE GENOMIC DNA]</scope>
    <source>
        <strain evidence="2 3">DSM 42059</strain>
    </source>
</reference>
<dbReference type="AlphaFoldDB" id="A0A561USI9"/>
<feature type="region of interest" description="Disordered" evidence="1">
    <location>
        <begin position="65"/>
        <end position="91"/>
    </location>
</feature>
<protein>
    <recommendedName>
        <fullName evidence="4">Immunity protein Imm1</fullName>
    </recommendedName>
</protein>
<name>A0A561USI9_9ACTN</name>
<evidence type="ECO:0000256" key="1">
    <source>
        <dbReference type="SAM" id="MobiDB-lite"/>
    </source>
</evidence>
<comment type="caution">
    <text evidence="2">The sequence shown here is derived from an EMBL/GenBank/DDBJ whole genome shotgun (WGS) entry which is preliminary data.</text>
</comment>
<evidence type="ECO:0000313" key="2">
    <source>
        <dbReference type="EMBL" id="TWG02342.1"/>
    </source>
</evidence>
<proteinExistence type="predicted"/>
<evidence type="ECO:0000313" key="3">
    <source>
        <dbReference type="Proteomes" id="UP000318186"/>
    </source>
</evidence>